<evidence type="ECO:0000256" key="1">
    <source>
        <dbReference type="ARBA" id="ARBA00004541"/>
    </source>
</evidence>
<dbReference type="AlphaFoldDB" id="A0A2I4E8B0"/>
<dbReference type="RefSeq" id="XP_018815633.1">
    <property type="nucleotide sequence ID" value="XM_018960088.1"/>
</dbReference>
<organism evidence="9 10">
    <name type="scientific">Juglans regia</name>
    <name type="common">English walnut</name>
    <dbReference type="NCBI Taxonomy" id="51240"/>
    <lineage>
        <taxon>Eukaryota</taxon>
        <taxon>Viridiplantae</taxon>
        <taxon>Streptophyta</taxon>
        <taxon>Embryophyta</taxon>
        <taxon>Tracheophyta</taxon>
        <taxon>Spermatophyta</taxon>
        <taxon>Magnoliopsida</taxon>
        <taxon>eudicotyledons</taxon>
        <taxon>Gunneridae</taxon>
        <taxon>Pentapetalae</taxon>
        <taxon>rosids</taxon>
        <taxon>fabids</taxon>
        <taxon>Fagales</taxon>
        <taxon>Juglandaceae</taxon>
        <taxon>Juglans</taxon>
    </lineage>
</organism>
<keyword evidence="6" id="KW-0968">Cytoplasmic vesicle</keyword>
<dbReference type="OrthoDB" id="776947at2759"/>
<comment type="subcellular location">
    <subcellularLocation>
        <location evidence="1">Cytoplasmic vesicle</location>
    </subcellularLocation>
    <subcellularLocation>
        <location evidence="2">Secreted</location>
    </subcellularLocation>
</comment>
<dbReference type="GO" id="GO:0009567">
    <property type="term" value="P:double fertilization forming a zygote and endosperm"/>
    <property type="evidence" value="ECO:0007669"/>
    <property type="project" value="InterPro"/>
</dbReference>
<evidence type="ECO:0000256" key="7">
    <source>
        <dbReference type="ARBA" id="ARBA00034457"/>
    </source>
</evidence>
<keyword evidence="4" id="KW-0732">Signal</keyword>
<comment type="function">
    <text evidence="7">Involved in the regulation of gamete interactions during the double fertilization and to prevent multiple-pollen tube attraction; mediates the redistribution of the gamete fusogen HAP2/GCS1 to the cell surface after secretion upon sperm arrival.</text>
</comment>
<reference evidence="10" key="1">
    <citation type="submission" date="2025-08" db="UniProtKB">
        <authorList>
            <consortium name="RefSeq"/>
        </authorList>
    </citation>
    <scope>IDENTIFICATION</scope>
    <source>
        <tissue evidence="10">Leaves</tissue>
    </source>
</reference>
<evidence type="ECO:0000256" key="5">
    <source>
        <dbReference type="ARBA" id="ARBA00023279"/>
    </source>
</evidence>
<evidence type="ECO:0000313" key="10">
    <source>
        <dbReference type="RefSeq" id="XP_018815633.1"/>
    </source>
</evidence>
<accession>A0A2I4E8B0</accession>
<dbReference type="Pfam" id="PF05617">
    <property type="entry name" value="Prolamin_like"/>
    <property type="match status" value="1"/>
</dbReference>
<dbReference type="PANTHER" id="PTHR35293:SF1">
    <property type="entry name" value="EGG CELL-SECRETED PROTEIN 1.5"/>
    <property type="match status" value="1"/>
</dbReference>
<comment type="similarity">
    <text evidence="8">Belongs to the plant egg cell-secreted peptide family.</text>
</comment>
<protein>
    <submittedName>
        <fullName evidence="10">Egg cell-secreted protein 1.1-like</fullName>
    </submittedName>
</protein>
<keyword evidence="9" id="KW-1185">Reference proteome</keyword>
<dbReference type="GeneID" id="108987209"/>
<dbReference type="PANTHER" id="PTHR35293">
    <property type="entry name" value="EGG CELL-SECRETED PROTEIN 1.5"/>
    <property type="match status" value="1"/>
</dbReference>
<gene>
    <name evidence="10" type="primary">LOC108987209</name>
</gene>
<name>A0A2I4E8B0_JUGRE</name>
<evidence type="ECO:0000256" key="8">
    <source>
        <dbReference type="ARBA" id="ARBA00034484"/>
    </source>
</evidence>
<dbReference type="GO" id="GO:2000008">
    <property type="term" value="P:regulation of protein localization to cell surface"/>
    <property type="evidence" value="ECO:0007669"/>
    <property type="project" value="UniProtKB-ARBA"/>
</dbReference>
<dbReference type="Gramene" id="Jr15_01190_p1">
    <property type="protein sequence ID" value="cds.Jr15_01190_p1"/>
    <property type="gene ID" value="Jr15_01190"/>
</dbReference>
<evidence type="ECO:0000313" key="9">
    <source>
        <dbReference type="Proteomes" id="UP000235220"/>
    </source>
</evidence>
<dbReference type="KEGG" id="jre:108987209"/>
<dbReference type="Proteomes" id="UP000235220">
    <property type="component" value="Chromosome 15"/>
</dbReference>
<dbReference type="InterPro" id="IPR044711">
    <property type="entry name" value="EC11-15"/>
</dbReference>
<proteinExistence type="inferred from homology"/>
<keyword evidence="5" id="KW-0278">Fertilization</keyword>
<evidence type="ECO:0000256" key="2">
    <source>
        <dbReference type="ARBA" id="ARBA00004613"/>
    </source>
</evidence>
<sequence>MAYTSFILFFLTVSLALSMASMAVMSRPLGTSTTSTTPSLRARLKLDDGDHDQSPVNCWDSLLEISTCSAELINFFFNLGDQESTYNLRPSCCQAIRVIRSQQCWPEIFLFLGFTTEEGDNLQGYCDALAHMINPTPPSPPSVSPNKIMQPENLVP</sequence>
<evidence type="ECO:0000256" key="3">
    <source>
        <dbReference type="ARBA" id="ARBA00022525"/>
    </source>
</evidence>
<evidence type="ECO:0000256" key="6">
    <source>
        <dbReference type="ARBA" id="ARBA00023329"/>
    </source>
</evidence>
<dbReference type="STRING" id="51240.A0A2I4E8B0"/>
<evidence type="ECO:0000256" key="4">
    <source>
        <dbReference type="ARBA" id="ARBA00022729"/>
    </source>
</evidence>
<dbReference type="GO" id="GO:0005576">
    <property type="term" value="C:extracellular region"/>
    <property type="evidence" value="ECO:0007669"/>
    <property type="project" value="UniProtKB-SubCell"/>
</dbReference>
<dbReference type="GO" id="GO:0031410">
    <property type="term" value="C:cytoplasmic vesicle"/>
    <property type="evidence" value="ECO:0007669"/>
    <property type="project" value="UniProtKB-SubCell"/>
</dbReference>
<dbReference type="GO" id="GO:0080155">
    <property type="term" value="P:regulation of double fertilization forming a zygote and endosperm"/>
    <property type="evidence" value="ECO:0007669"/>
    <property type="project" value="UniProtKB-ARBA"/>
</dbReference>
<keyword evidence="3" id="KW-0964">Secreted</keyword>
<dbReference type="InterPro" id="IPR008502">
    <property type="entry name" value="Prolamin-like"/>
</dbReference>